<dbReference type="EMBL" id="SOPX01000004">
    <property type="protein sequence ID" value="TFB29423.1"/>
    <property type="molecule type" value="Genomic_DNA"/>
</dbReference>
<dbReference type="GO" id="GO:0031177">
    <property type="term" value="F:phosphopantetheine binding"/>
    <property type="evidence" value="ECO:0007669"/>
    <property type="project" value="TreeGrafter"/>
</dbReference>
<dbReference type="Pfam" id="PF00501">
    <property type="entry name" value="AMP-binding"/>
    <property type="match status" value="1"/>
</dbReference>
<dbReference type="Pfam" id="PF00668">
    <property type="entry name" value="Condensation"/>
    <property type="match status" value="3"/>
</dbReference>
<dbReference type="InterPro" id="IPR006162">
    <property type="entry name" value="Ppantetheine_attach_site"/>
</dbReference>
<dbReference type="SUPFAM" id="SSF52777">
    <property type="entry name" value="CoA-dependent acyltransferases"/>
    <property type="match status" value="6"/>
</dbReference>
<dbReference type="PANTHER" id="PTHR45527:SF1">
    <property type="entry name" value="FATTY ACID SYNTHASE"/>
    <property type="match status" value="1"/>
</dbReference>
<evidence type="ECO:0000313" key="8">
    <source>
        <dbReference type="Proteomes" id="UP000297429"/>
    </source>
</evidence>
<reference evidence="5 7" key="1">
    <citation type="submission" date="2018-10" db="EMBL/GenBank/DDBJ databases">
        <title>Genomic Encyclopedia of Archaeal and Bacterial Type Strains, Phase II (KMG-II): from individual species to whole genera.</title>
        <authorList>
            <person name="Goeker M."/>
        </authorList>
    </citation>
    <scope>NUCLEOTIDE SEQUENCE [LARGE SCALE GENOMIC DNA]</scope>
    <source>
        <strain evidence="5 7">DSM 19624</strain>
    </source>
</reference>
<dbReference type="Proteomes" id="UP000273898">
    <property type="component" value="Unassembled WGS sequence"/>
</dbReference>
<dbReference type="EMBL" id="RCCK01000014">
    <property type="protein sequence ID" value="RLJ72737.1"/>
    <property type="molecule type" value="Genomic_DNA"/>
</dbReference>
<dbReference type="Proteomes" id="UP000297429">
    <property type="component" value="Unassembled WGS sequence"/>
</dbReference>
<organism evidence="5 7">
    <name type="scientific">Pedobacter alluvionis</name>
    <dbReference type="NCBI Taxonomy" id="475253"/>
    <lineage>
        <taxon>Bacteria</taxon>
        <taxon>Pseudomonadati</taxon>
        <taxon>Bacteroidota</taxon>
        <taxon>Sphingobacteriia</taxon>
        <taxon>Sphingobacteriales</taxon>
        <taxon>Sphingobacteriaceae</taxon>
        <taxon>Pedobacter</taxon>
    </lineage>
</organism>
<dbReference type="InterPro" id="IPR001242">
    <property type="entry name" value="Condensation_dom"/>
</dbReference>
<dbReference type="OrthoDB" id="9812600at2"/>
<dbReference type="InterPro" id="IPR023213">
    <property type="entry name" value="CAT-like_dom_sf"/>
</dbReference>
<dbReference type="InterPro" id="IPR010071">
    <property type="entry name" value="AA_adenyl_dom"/>
</dbReference>
<dbReference type="NCBIfam" id="TIGR01720">
    <property type="entry name" value="NRPS-para261"/>
    <property type="match status" value="1"/>
</dbReference>
<dbReference type="Gene3D" id="3.30.559.30">
    <property type="entry name" value="Nonribosomal peptide synthetase, condensation domain"/>
    <property type="match status" value="3"/>
</dbReference>
<evidence type="ECO:0000313" key="6">
    <source>
        <dbReference type="EMBL" id="TFB29423.1"/>
    </source>
</evidence>
<dbReference type="GO" id="GO:0009239">
    <property type="term" value="P:enterobactin biosynthetic process"/>
    <property type="evidence" value="ECO:0007669"/>
    <property type="project" value="TreeGrafter"/>
</dbReference>
<dbReference type="GO" id="GO:0043041">
    <property type="term" value="P:amino acid activation for nonribosomal peptide biosynthetic process"/>
    <property type="evidence" value="ECO:0007669"/>
    <property type="project" value="TreeGrafter"/>
</dbReference>
<evidence type="ECO:0000259" key="4">
    <source>
        <dbReference type="PROSITE" id="PS50075"/>
    </source>
</evidence>
<dbReference type="InterPro" id="IPR000873">
    <property type="entry name" value="AMP-dep_synth/lig_dom"/>
</dbReference>
<comment type="cofactor">
    <cofactor evidence="1">
        <name>pantetheine 4'-phosphate</name>
        <dbReference type="ChEBI" id="CHEBI:47942"/>
    </cofactor>
</comment>
<dbReference type="PANTHER" id="PTHR45527">
    <property type="entry name" value="NONRIBOSOMAL PEPTIDE SYNTHETASE"/>
    <property type="match status" value="1"/>
</dbReference>
<evidence type="ECO:0000256" key="2">
    <source>
        <dbReference type="ARBA" id="ARBA00022450"/>
    </source>
</evidence>
<keyword evidence="3" id="KW-0597">Phosphoprotein</keyword>
<name>A0A497XVM3_9SPHI</name>
<dbReference type="InterPro" id="IPR045851">
    <property type="entry name" value="AMP-bd_C_sf"/>
</dbReference>
<feature type="domain" description="Carrier" evidence="4">
    <location>
        <begin position="957"/>
        <end position="1031"/>
    </location>
</feature>
<dbReference type="FunFam" id="3.40.50.980:FF:000001">
    <property type="entry name" value="Non-ribosomal peptide synthetase"/>
    <property type="match status" value="1"/>
</dbReference>
<dbReference type="Gene3D" id="3.40.50.980">
    <property type="match status" value="2"/>
</dbReference>
<reference evidence="6 8" key="2">
    <citation type="submission" date="2019-03" db="EMBL/GenBank/DDBJ databases">
        <authorList>
            <person name="He R.-H."/>
        </authorList>
    </citation>
    <scope>NUCLEOTIDE SEQUENCE [LARGE SCALE GENOMIC DNA]</scope>
    <source>
        <strain evidence="6 8">DSM 19624</strain>
    </source>
</reference>
<evidence type="ECO:0000313" key="7">
    <source>
        <dbReference type="Proteomes" id="UP000273898"/>
    </source>
</evidence>
<dbReference type="InterPro" id="IPR020845">
    <property type="entry name" value="AMP-binding_CS"/>
</dbReference>
<dbReference type="PROSITE" id="PS00012">
    <property type="entry name" value="PHOSPHOPANTETHEINE"/>
    <property type="match status" value="1"/>
</dbReference>
<dbReference type="InterPro" id="IPR036736">
    <property type="entry name" value="ACP-like_sf"/>
</dbReference>
<accession>A0A497XVM3</accession>
<dbReference type="Pfam" id="PF00550">
    <property type="entry name" value="PP-binding"/>
    <property type="match status" value="1"/>
</dbReference>
<dbReference type="InterPro" id="IPR020459">
    <property type="entry name" value="AMP-binding"/>
</dbReference>
<dbReference type="CDD" id="cd19543">
    <property type="entry name" value="DCL_NRPS"/>
    <property type="match status" value="1"/>
</dbReference>
<evidence type="ECO:0000256" key="1">
    <source>
        <dbReference type="ARBA" id="ARBA00001957"/>
    </source>
</evidence>
<dbReference type="Gene3D" id="2.30.38.10">
    <property type="entry name" value="Luciferase, Domain 3"/>
    <property type="match status" value="1"/>
</dbReference>
<dbReference type="Gene3D" id="3.30.300.30">
    <property type="match status" value="1"/>
</dbReference>
<dbReference type="Gene3D" id="3.30.559.10">
    <property type="entry name" value="Chloramphenicol acetyltransferase-like domain"/>
    <property type="match status" value="3"/>
</dbReference>
<dbReference type="RefSeq" id="WP_121286845.1">
    <property type="nucleotide sequence ID" value="NZ_RCCK01000014.1"/>
</dbReference>
<dbReference type="CDD" id="cd05930">
    <property type="entry name" value="A_NRPS"/>
    <property type="match status" value="1"/>
</dbReference>
<keyword evidence="2" id="KW-0596">Phosphopantetheine</keyword>
<dbReference type="InterPro" id="IPR010060">
    <property type="entry name" value="NRPS_synth"/>
</dbReference>
<dbReference type="NCBIfam" id="TIGR01733">
    <property type="entry name" value="AA-adenyl-dom"/>
    <property type="match status" value="1"/>
</dbReference>
<evidence type="ECO:0000313" key="5">
    <source>
        <dbReference type="EMBL" id="RLJ72737.1"/>
    </source>
</evidence>
<dbReference type="PROSITE" id="PS50075">
    <property type="entry name" value="CARRIER"/>
    <property type="match status" value="1"/>
</dbReference>
<dbReference type="CDD" id="cd19534">
    <property type="entry name" value="E_NRPS"/>
    <property type="match status" value="1"/>
</dbReference>
<dbReference type="Gene3D" id="1.10.1200.10">
    <property type="entry name" value="ACP-like"/>
    <property type="match status" value="1"/>
</dbReference>
<protein>
    <submittedName>
        <fullName evidence="6">Amino acid adenylation domain-containing protein</fullName>
    </submittedName>
    <submittedName>
        <fullName evidence="5">Iturin family lipopeptide synthetase B</fullName>
    </submittedName>
</protein>
<sequence>MIEDVYMLSPLQQGLYFRWLSDPDSVEYFIQTSYTIKGELDIQALEQSYAAIIERYAILRTFFTEEIDDKVLQIVRKDMAPDFRHIQVRPGDDVDVKFYREADRARGFNLHKGPLMRFTVLERGAEVYEFIWSFHHILMDGWCGSILIKEFFQIYNGKINGKSVDLGRVYPYSGYINWLSKLNSKLSLNYWKTYLASYDTTSVLPKKVMGANQPYQTRTKSVVLDTTLRKAVKEYCIANGITENTFVSTAWGLLLALHNVTSDVVFGSVVSGRPPELKGVEGMIGLFSNAVPVRVTITEDINFNELTKAVQQHAINGTQHHYVQLAEIQAQSVLGRDLFDHILVFENFPVQKMIEEGINDKSAKKQLSLMSFVTFEQSNYDFTLTVLPAETMIFRFSYNGSVYDSLEMEQLAEQFLTIIKQVIDHPSLPLHRLEYVSTEERKKLLYDYNPVYTTAKQDMLIPELIKKQALRTPDAIALSAEGSKISYRQLDEKSDQLAYYLKSTYAVKPDFLVGVLLDRSINAIIAILGIWKAGGAYVPIDPDYPESRRDFILKDTGLELLITQTDHLFKLQNYEHAIFAIDLQLEGLEISADSSQAPLGAQDLAYVIYTSGSTGRPKGVMIDHGAISNTIYAQLEIFQLSAADRGLQFASLSFDASVWEIFMILTIGGCLYLATEEEKKDPELLEGMIKKNQITIATLPPAIFRHLHPENLRSIKKLITAGESAIVDKSKEFATYGLFYNGYGPTESSVCTTIYQLNGKNLNTESIPIGKPIRNTSVYILNHQGNMVPAGVIAEVYITGKGLARGYFNQPGLTKEKFVSNPFQPGTKMYRTGDLGRWLADGNIEFLGRADDQVKISGYRVELGEIENNLQQHTDVDVAAVIYDAETKMLTAFYSGKKELTTGDLRGFLSLNLPVHMIPSAFVHLDEFPITSNGKTDKKKLAAIERFAKDNIAEYERPVNHLEQLLVDIYAEVLLKKQVRLTDDFFALGGDSIKSIQVVSKLKQKGYSLKIQDVLSFPVVTDLVKRIDMGGRVAEQTLIEGQIPLSPIQSWFLQLPYSSKHHYNQSVLLKSTRPIDKDGLRAVFNKIVIHHDALRMVFKNSNGEWLQENKGIEQGFYLEVIEVASDTDFAQHCSRVQSGLDLENGPLFKVVLFPHPDGDRLLLVAHHLIIDGVSWRILFEEMSLLYTQFLNGNPLLLPLKTDSFKYWQEKQLIYAQSELLQHEVDYWMDVESQQAGSLIPDYPQGSNLVSDVASVSFSLNEELTERLIKKCYLTYQTEVNDILLTALSLALKEAFGLDKIAVKMEGHGREDIDEDIDVNRTVGWFTTVFPVIFHMNHEGQTEQLLHVRETLRRVPNKGIGYGILRYLAQQPFVFDPEITFNYLGDFGEGIVTEKGDQLFEFSSDFHGRENAIDMSRDSLLDVSGMIIAGTLRLSVKYSTGQFKEETLNQLIGRFRENLLTLIDDLSNSSLKVINAEQNNLISEESFQELTVVGDPSSELFDLSYNQLFYLGKWELISPVVVSHLEFQEIDVSILRLAVQELVARHEILRTVFVNHNGKVKQKVIPVSNASVAIGEVVVLDEDTDINFVIDQEFQWKFKLSEFPLMRILVFKTSTGKFHLIFNLHHIITDGYSRGILHAELLHLYQSMLKHEKHALKELLIQYKDFVSWQSELLMSTSGAQLRKYWLDKLSGFCPVLDFNNTDQKMDQIGREAYSFRLTSVLSGSLFENLNNFSEKNGLTRSSICMGTLIFLLHQLKKTNDVTIGTAFNGRSSEYFGELDVSRSIGYFVNALFVRNIIHPGQPGLAYFQSIQENFLNDLNHSAYPFTKLVSELPDVQLSADFLDQMVFFNYHNYDYLKEAQYFGVDETAENVEDTLPLKGNFGLTVWEYQNCLKFEFMCHPAVFDKAQRQEIKEQYYFLLQHLMKNSDVLNTVNL</sequence>
<evidence type="ECO:0000256" key="3">
    <source>
        <dbReference type="ARBA" id="ARBA00022553"/>
    </source>
</evidence>
<dbReference type="FunFam" id="3.40.50.12780:FF:000012">
    <property type="entry name" value="Non-ribosomal peptide synthetase"/>
    <property type="match status" value="1"/>
</dbReference>
<dbReference type="GO" id="GO:0009366">
    <property type="term" value="C:enterobactin synthetase complex"/>
    <property type="evidence" value="ECO:0007669"/>
    <property type="project" value="TreeGrafter"/>
</dbReference>
<comment type="caution">
    <text evidence="5">The sequence shown here is derived from an EMBL/GenBank/DDBJ whole genome shotgun (WGS) entry which is preliminary data.</text>
</comment>
<dbReference type="PROSITE" id="PS00455">
    <property type="entry name" value="AMP_BINDING"/>
    <property type="match status" value="1"/>
</dbReference>
<dbReference type="GO" id="GO:0005829">
    <property type="term" value="C:cytosol"/>
    <property type="evidence" value="ECO:0007669"/>
    <property type="project" value="TreeGrafter"/>
</dbReference>
<keyword evidence="8" id="KW-1185">Reference proteome</keyword>
<dbReference type="SUPFAM" id="SSF47336">
    <property type="entry name" value="ACP-like"/>
    <property type="match status" value="1"/>
</dbReference>
<dbReference type="GO" id="GO:0047527">
    <property type="term" value="F:2,3-dihydroxybenzoate-serine ligase activity"/>
    <property type="evidence" value="ECO:0007669"/>
    <property type="project" value="TreeGrafter"/>
</dbReference>
<proteinExistence type="predicted"/>
<dbReference type="InterPro" id="IPR009081">
    <property type="entry name" value="PP-bd_ACP"/>
</dbReference>
<dbReference type="PRINTS" id="PR00154">
    <property type="entry name" value="AMPBINDING"/>
</dbReference>
<dbReference type="SUPFAM" id="SSF56801">
    <property type="entry name" value="Acetyl-CoA synthetase-like"/>
    <property type="match status" value="1"/>
</dbReference>
<dbReference type="FunFam" id="2.30.38.10:FF:000001">
    <property type="entry name" value="Non-ribosomal peptide synthetase PvdI"/>
    <property type="match status" value="1"/>
</dbReference>
<gene>
    <name evidence="5" type="ORF">BCL90_4376</name>
    <name evidence="6" type="ORF">E3V97_20510</name>
</gene>